<comment type="caution">
    <text evidence="2">The sequence shown here is derived from an EMBL/GenBank/DDBJ whole genome shotgun (WGS) entry which is preliminary data.</text>
</comment>
<sequence length="239" mass="26070">MATSEQFMARANLFMQAIVDWEQQLPDLSWQELAGVTRVGQAAVFSIDMINGFCHKGALASPRVEAIIPMVVDVFEGAYAAGVRDFILAQDSHTPESVEFASFPPHCQAGTSEAENIPELANLPFADLYKIVPKNSLSAFHGTGLGNWLEERADLQVAIVVGDCTDLCVYQTAMHLRLHANAHNLPLRVIVPANAVHTYDTPVATAAELGIHAHDSEVLHLLFLHHMSLNGIEVVRAIK</sequence>
<dbReference type="Proteomes" id="UP000326912">
    <property type="component" value="Unassembled WGS sequence"/>
</dbReference>
<dbReference type="InterPro" id="IPR036380">
    <property type="entry name" value="Isochorismatase-like_sf"/>
</dbReference>
<dbReference type="Gene3D" id="3.40.50.850">
    <property type="entry name" value="Isochorismatase-like"/>
    <property type="match status" value="1"/>
</dbReference>
<dbReference type="Pfam" id="PF00857">
    <property type="entry name" value="Isochorismatase"/>
    <property type="match status" value="1"/>
</dbReference>
<dbReference type="GO" id="GO:0008936">
    <property type="term" value="F:nicotinamidase activity"/>
    <property type="evidence" value="ECO:0007669"/>
    <property type="project" value="InterPro"/>
</dbReference>
<evidence type="ECO:0000259" key="1">
    <source>
        <dbReference type="Pfam" id="PF00857"/>
    </source>
</evidence>
<reference evidence="2 3" key="1">
    <citation type="submission" date="2019-10" db="EMBL/GenBank/DDBJ databases">
        <title>Dictyobacter vulcani sp. nov., within the class Ktedonobacteria, isolated from soil of volcanic Mt. Zao.</title>
        <authorList>
            <person name="Zheng Y."/>
            <person name="Wang C.M."/>
            <person name="Sakai Y."/>
            <person name="Abe K."/>
            <person name="Yokota A."/>
            <person name="Yabe S."/>
        </authorList>
    </citation>
    <scope>NUCLEOTIDE SEQUENCE [LARGE SCALE GENOMIC DNA]</scope>
    <source>
        <strain evidence="2 3">W12</strain>
    </source>
</reference>
<dbReference type="EMBL" id="BKZW01000001">
    <property type="protein sequence ID" value="GER86973.1"/>
    <property type="molecule type" value="Genomic_DNA"/>
</dbReference>
<keyword evidence="3" id="KW-1185">Reference proteome</keyword>
<accession>A0A5J4KGW0</accession>
<gene>
    <name evidence="2" type="ORF">KDW_11350</name>
</gene>
<evidence type="ECO:0000313" key="2">
    <source>
        <dbReference type="EMBL" id="GER86973.1"/>
    </source>
</evidence>
<name>A0A5J4KGW0_9CHLR</name>
<dbReference type="PANTHER" id="PTHR47297:SF2">
    <property type="entry name" value="OS02G0606800 PROTEIN"/>
    <property type="match status" value="1"/>
</dbReference>
<organism evidence="2 3">
    <name type="scientific">Dictyobacter vulcani</name>
    <dbReference type="NCBI Taxonomy" id="2607529"/>
    <lineage>
        <taxon>Bacteria</taxon>
        <taxon>Bacillati</taxon>
        <taxon>Chloroflexota</taxon>
        <taxon>Ktedonobacteria</taxon>
        <taxon>Ktedonobacterales</taxon>
        <taxon>Dictyobacteraceae</taxon>
        <taxon>Dictyobacter</taxon>
    </lineage>
</organism>
<dbReference type="AlphaFoldDB" id="A0A5J4KGW0"/>
<dbReference type="InterPro" id="IPR044717">
    <property type="entry name" value="NIC1"/>
</dbReference>
<feature type="domain" description="Isochorismatase-like" evidence="1">
    <location>
        <begin position="43"/>
        <end position="201"/>
    </location>
</feature>
<dbReference type="RefSeq" id="WP_198925201.1">
    <property type="nucleotide sequence ID" value="NZ_BKZW01000001.1"/>
</dbReference>
<dbReference type="GO" id="GO:0019365">
    <property type="term" value="P:pyridine nucleotide salvage"/>
    <property type="evidence" value="ECO:0007669"/>
    <property type="project" value="InterPro"/>
</dbReference>
<dbReference type="InterPro" id="IPR000868">
    <property type="entry name" value="Isochorismatase-like_dom"/>
</dbReference>
<dbReference type="CDD" id="cd00431">
    <property type="entry name" value="cysteine_hydrolases"/>
    <property type="match status" value="1"/>
</dbReference>
<dbReference type="PANTHER" id="PTHR47297">
    <property type="match status" value="1"/>
</dbReference>
<evidence type="ECO:0000313" key="3">
    <source>
        <dbReference type="Proteomes" id="UP000326912"/>
    </source>
</evidence>
<dbReference type="SUPFAM" id="SSF52499">
    <property type="entry name" value="Isochorismatase-like hydrolases"/>
    <property type="match status" value="1"/>
</dbReference>
<protein>
    <submittedName>
        <fullName evidence="2">Nicotinamidase</fullName>
    </submittedName>
</protein>
<proteinExistence type="predicted"/>